<dbReference type="OrthoDB" id="10253954at2759"/>
<evidence type="ECO:0000313" key="3">
    <source>
        <dbReference type="WBParaSite" id="GPUH_0000770601-mRNA-1"/>
    </source>
</evidence>
<gene>
    <name evidence="1" type="ORF">GPUH_LOCUS7695</name>
</gene>
<reference evidence="3" key="1">
    <citation type="submission" date="2016-06" db="UniProtKB">
        <authorList>
            <consortium name="WormBaseParasite"/>
        </authorList>
    </citation>
    <scope>IDENTIFICATION</scope>
</reference>
<keyword evidence="2" id="KW-1185">Reference proteome</keyword>
<evidence type="ECO:0000313" key="1">
    <source>
        <dbReference type="EMBL" id="VDK59325.1"/>
    </source>
</evidence>
<name>A0A183DG56_9BILA</name>
<dbReference type="EMBL" id="UYRT01020576">
    <property type="protein sequence ID" value="VDK59325.1"/>
    <property type="molecule type" value="Genomic_DNA"/>
</dbReference>
<dbReference type="WBParaSite" id="GPUH_0000770601-mRNA-1">
    <property type="protein sequence ID" value="GPUH_0000770601-mRNA-1"/>
    <property type="gene ID" value="GPUH_0000770601"/>
</dbReference>
<evidence type="ECO:0000313" key="2">
    <source>
        <dbReference type="Proteomes" id="UP000271098"/>
    </source>
</evidence>
<protein>
    <submittedName>
        <fullName evidence="1 3">Uncharacterized protein</fullName>
    </submittedName>
</protein>
<accession>A0A183DG56</accession>
<dbReference type="Proteomes" id="UP000271098">
    <property type="component" value="Unassembled WGS sequence"/>
</dbReference>
<proteinExistence type="predicted"/>
<dbReference type="AlphaFoldDB" id="A0A183DG56"/>
<reference evidence="1 2" key="2">
    <citation type="submission" date="2018-11" db="EMBL/GenBank/DDBJ databases">
        <authorList>
            <consortium name="Pathogen Informatics"/>
        </authorList>
    </citation>
    <scope>NUCLEOTIDE SEQUENCE [LARGE SCALE GENOMIC DNA]</scope>
</reference>
<organism evidence="3">
    <name type="scientific">Gongylonema pulchrum</name>
    <dbReference type="NCBI Taxonomy" id="637853"/>
    <lineage>
        <taxon>Eukaryota</taxon>
        <taxon>Metazoa</taxon>
        <taxon>Ecdysozoa</taxon>
        <taxon>Nematoda</taxon>
        <taxon>Chromadorea</taxon>
        <taxon>Rhabditida</taxon>
        <taxon>Spirurina</taxon>
        <taxon>Spiruromorpha</taxon>
        <taxon>Spiruroidea</taxon>
        <taxon>Gongylonematidae</taxon>
        <taxon>Gongylonema</taxon>
    </lineage>
</organism>
<sequence length="91" mass="10461">MEEKESDVDQAEYVFMQPIYAHTYATQNKQGESTDVIEKYVMNVLPEKYFNSEVDDGAEYAVCSPYNKMLTRPAKPSYRIPTTPAKVRISL</sequence>